<sequence>LIKVYSLWGEQLKEKVPEMVDSFALKVKGRKTPVFRIVALKVDSSEGRDRVLHRLKNGGPDYNLDLLPDKTIPEVAPEAFFLSCRATSVERDDYLATLAAEPLDVQ</sequence>
<reference evidence="1 2" key="1">
    <citation type="submission" date="2020-04" db="EMBL/GenBank/DDBJ databases">
        <title>Perkinsus olseni comparative genomics.</title>
        <authorList>
            <person name="Bogema D.R."/>
        </authorList>
    </citation>
    <scope>NUCLEOTIDE SEQUENCE [LARGE SCALE GENOMIC DNA]</scope>
    <source>
        <strain evidence="1 2">ATCC PRA-207</strain>
    </source>
</reference>
<feature type="non-terminal residue" evidence="1">
    <location>
        <position position="106"/>
    </location>
</feature>
<name>A0A7J6UPA8_PEROL</name>
<proteinExistence type="predicted"/>
<keyword evidence="2" id="KW-1185">Reference proteome</keyword>
<feature type="non-terminal residue" evidence="1">
    <location>
        <position position="1"/>
    </location>
</feature>
<accession>A0A7J6UPA8</accession>
<dbReference type="Proteomes" id="UP000553632">
    <property type="component" value="Unassembled WGS sequence"/>
</dbReference>
<evidence type="ECO:0000313" key="2">
    <source>
        <dbReference type="Proteomes" id="UP000553632"/>
    </source>
</evidence>
<dbReference type="AlphaFoldDB" id="A0A7J6UPA8"/>
<comment type="caution">
    <text evidence="1">The sequence shown here is derived from an EMBL/GenBank/DDBJ whole genome shotgun (WGS) entry which is preliminary data.</text>
</comment>
<evidence type="ECO:0000313" key="1">
    <source>
        <dbReference type="EMBL" id="KAF4758841.1"/>
    </source>
</evidence>
<gene>
    <name evidence="1" type="ORF">FOZ63_022880</name>
</gene>
<protein>
    <submittedName>
        <fullName evidence="1">Uncharacterized protein</fullName>
    </submittedName>
</protein>
<dbReference type="EMBL" id="JABANO010000919">
    <property type="protein sequence ID" value="KAF4758841.1"/>
    <property type="molecule type" value="Genomic_DNA"/>
</dbReference>
<organism evidence="1 2">
    <name type="scientific">Perkinsus olseni</name>
    <name type="common">Perkinsus atlanticus</name>
    <dbReference type="NCBI Taxonomy" id="32597"/>
    <lineage>
        <taxon>Eukaryota</taxon>
        <taxon>Sar</taxon>
        <taxon>Alveolata</taxon>
        <taxon>Perkinsozoa</taxon>
        <taxon>Perkinsea</taxon>
        <taxon>Perkinsida</taxon>
        <taxon>Perkinsidae</taxon>
        <taxon>Perkinsus</taxon>
    </lineage>
</organism>